<comment type="subcellular location">
    <subcellularLocation>
        <location evidence="1">Cell inner membrane</location>
    </subcellularLocation>
</comment>
<keyword evidence="8" id="KW-1185">Reference proteome</keyword>
<dbReference type="Pfam" id="PF03279">
    <property type="entry name" value="Lip_A_acyltrans"/>
    <property type="match status" value="1"/>
</dbReference>
<gene>
    <name evidence="7" type="ORF">V6E02_09005</name>
</gene>
<dbReference type="PANTHER" id="PTHR30606:SF10">
    <property type="entry name" value="PHOSPHATIDYLINOSITOL MANNOSIDE ACYLTRANSFERASE"/>
    <property type="match status" value="1"/>
</dbReference>
<dbReference type="CDD" id="cd07984">
    <property type="entry name" value="LPLAT_LABLAT-like"/>
    <property type="match status" value="1"/>
</dbReference>
<dbReference type="GO" id="GO:0016746">
    <property type="term" value="F:acyltransferase activity"/>
    <property type="evidence" value="ECO:0007669"/>
    <property type="project" value="UniProtKB-KW"/>
</dbReference>
<keyword evidence="2" id="KW-1003">Cell membrane</keyword>
<dbReference type="NCBIfam" id="NF006487">
    <property type="entry name" value="PRK08905.1"/>
    <property type="match status" value="1"/>
</dbReference>
<sequence>MAVLMRLAARMPLWAAHAVGALLGWLVYAASPSYRRRFRDHLAASRLAPDEAALRRLRRAAIAHAGKAMMELAVIWGRPLPEVVAWVRCEGWQYVEAALAEGRGLILLTPHLGCFEVAALYAAQRIPLTVLYRPPKLRWLASPMAKGRARGGMKLAPTDVTGVRRLFAALKRGEAVGLLPDQVPGAGEGVWAPFFGRPAYTMTLVSKLAVKTGAPVLLAVARRLPRGRGYHLSLRPLPFPFTGEKVQDAGLVNAAIESLVRECPEQYLWSYNRYKRPRGARPA</sequence>
<dbReference type="InterPro" id="IPR004960">
    <property type="entry name" value="LipA_acyltrans"/>
</dbReference>
<dbReference type="PIRSF" id="PIRSF026649">
    <property type="entry name" value="MsbB"/>
    <property type="match status" value="1"/>
</dbReference>
<evidence type="ECO:0000256" key="1">
    <source>
        <dbReference type="ARBA" id="ARBA00004533"/>
    </source>
</evidence>
<keyword evidence="4" id="KW-0808">Transferase</keyword>
<name>A0ABV0EIV7_9BURK</name>
<evidence type="ECO:0000313" key="8">
    <source>
        <dbReference type="Proteomes" id="UP001482231"/>
    </source>
</evidence>
<proteinExistence type="predicted"/>
<dbReference type="RefSeq" id="WP_347308457.1">
    <property type="nucleotide sequence ID" value="NZ_JBAJEX010000006.1"/>
</dbReference>
<keyword evidence="5" id="KW-0472">Membrane</keyword>
<comment type="caution">
    <text evidence="7">The sequence shown here is derived from an EMBL/GenBank/DDBJ whole genome shotgun (WGS) entry which is preliminary data.</text>
</comment>
<organism evidence="7 8">
    <name type="scientific">Thiobacter aerophilum</name>
    <dbReference type="NCBI Taxonomy" id="3121275"/>
    <lineage>
        <taxon>Bacteria</taxon>
        <taxon>Pseudomonadati</taxon>
        <taxon>Pseudomonadota</taxon>
        <taxon>Betaproteobacteria</taxon>
        <taxon>Burkholderiales</taxon>
        <taxon>Thiobacteraceae</taxon>
        <taxon>Thiobacter</taxon>
    </lineage>
</organism>
<protein>
    <submittedName>
        <fullName evidence="7">Lysophospholipid acyltransferase family protein</fullName>
    </submittedName>
</protein>
<evidence type="ECO:0000256" key="4">
    <source>
        <dbReference type="ARBA" id="ARBA00022679"/>
    </source>
</evidence>
<evidence type="ECO:0000256" key="3">
    <source>
        <dbReference type="ARBA" id="ARBA00022519"/>
    </source>
</evidence>
<accession>A0ABV0EIV7</accession>
<dbReference type="EMBL" id="JBAJEX010000006">
    <property type="protein sequence ID" value="MEO1767349.1"/>
    <property type="molecule type" value="Genomic_DNA"/>
</dbReference>
<keyword evidence="3" id="KW-0997">Cell inner membrane</keyword>
<evidence type="ECO:0000256" key="6">
    <source>
        <dbReference type="ARBA" id="ARBA00023315"/>
    </source>
</evidence>
<evidence type="ECO:0000256" key="5">
    <source>
        <dbReference type="ARBA" id="ARBA00023136"/>
    </source>
</evidence>
<evidence type="ECO:0000256" key="2">
    <source>
        <dbReference type="ARBA" id="ARBA00022475"/>
    </source>
</evidence>
<reference evidence="7 8" key="1">
    <citation type="submission" date="2024-02" db="EMBL/GenBank/DDBJ databases">
        <title>New thermophilic sulfur-oxidizing bacteria from a hot springs of the Uzon caldera (Kamchatka, Russia).</title>
        <authorList>
            <person name="Dukat A.M."/>
            <person name="Elcheninov A.G."/>
            <person name="Frolov E.N."/>
        </authorList>
    </citation>
    <scope>NUCLEOTIDE SEQUENCE [LARGE SCALE GENOMIC DNA]</scope>
    <source>
        <strain evidence="7 8">AK1</strain>
    </source>
</reference>
<evidence type="ECO:0000313" key="7">
    <source>
        <dbReference type="EMBL" id="MEO1767349.1"/>
    </source>
</evidence>
<dbReference type="PANTHER" id="PTHR30606">
    <property type="entry name" value="LIPID A BIOSYNTHESIS LAUROYL ACYLTRANSFERASE"/>
    <property type="match status" value="1"/>
</dbReference>
<keyword evidence="6 7" id="KW-0012">Acyltransferase</keyword>
<dbReference type="Proteomes" id="UP001482231">
    <property type="component" value="Unassembled WGS sequence"/>
</dbReference>